<proteinExistence type="predicted"/>
<dbReference type="GO" id="GO:0006302">
    <property type="term" value="P:double-strand break repair"/>
    <property type="evidence" value="ECO:0007669"/>
    <property type="project" value="TreeGrafter"/>
</dbReference>
<dbReference type="GO" id="GO:0043590">
    <property type="term" value="C:bacterial nucleoid"/>
    <property type="evidence" value="ECO:0007669"/>
    <property type="project" value="TreeGrafter"/>
</dbReference>
<dbReference type="PANTHER" id="PTHR33991">
    <property type="entry name" value="DNA REPAIR PROTEIN RECO"/>
    <property type="match status" value="1"/>
</dbReference>
<keyword evidence="1" id="KW-0227">DNA damage</keyword>
<dbReference type="InterPro" id="IPR003717">
    <property type="entry name" value="RecO"/>
</dbReference>
<dbReference type="InterPro" id="IPR012340">
    <property type="entry name" value="NA-bd_OB-fold"/>
</dbReference>
<dbReference type="PANTHER" id="PTHR33991:SF1">
    <property type="entry name" value="DNA REPAIR PROTEIN RECO"/>
    <property type="match status" value="1"/>
</dbReference>
<keyword evidence="2" id="KW-0233">DNA recombination</keyword>
<dbReference type="Proteomes" id="UP000178288">
    <property type="component" value="Unassembled WGS sequence"/>
</dbReference>
<name>A0A1G2UWN4_9BACT</name>
<accession>A0A1G2UWN4</accession>
<evidence type="ECO:0000256" key="2">
    <source>
        <dbReference type="ARBA" id="ARBA00023172"/>
    </source>
</evidence>
<evidence type="ECO:0000313" key="5">
    <source>
        <dbReference type="EMBL" id="OHB13778.1"/>
    </source>
</evidence>
<dbReference type="Pfam" id="PF11967">
    <property type="entry name" value="RecO_N"/>
    <property type="match status" value="1"/>
</dbReference>
<dbReference type="GO" id="GO:0006310">
    <property type="term" value="P:DNA recombination"/>
    <property type="evidence" value="ECO:0007669"/>
    <property type="project" value="UniProtKB-KW"/>
</dbReference>
<dbReference type="InterPro" id="IPR022572">
    <property type="entry name" value="DNA_rep/recomb_RecO_N"/>
</dbReference>
<evidence type="ECO:0000256" key="1">
    <source>
        <dbReference type="ARBA" id="ARBA00022763"/>
    </source>
</evidence>
<comment type="caution">
    <text evidence="5">The sequence shown here is derived from an EMBL/GenBank/DDBJ whole genome shotgun (WGS) entry which is preliminary data.</text>
</comment>
<dbReference type="AlphaFoldDB" id="A0A1G2UWN4"/>
<evidence type="ECO:0000256" key="3">
    <source>
        <dbReference type="ARBA" id="ARBA00023204"/>
    </source>
</evidence>
<keyword evidence="3" id="KW-0234">DNA repair</keyword>
<dbReference type="EMBL" id="MHWV01000021">
    <property type="protein sequence ID" value="OHB13778.1"/>
    <property type="molecule type" value="Genomic_DNA"/>
</dbReference>
<feature type="domain" description="DNA replication/recombination mediator RecO N-terminal" evidence="4">
    <location>
        <begin position="5"/>
        <end position="78"/>
    </location>
</feature>
<evidence type="ECO:0000313" key="6">
    <source>
        <dbReference type="Proteomes" id="UP000178288"/>
    </source>
</evidence>
<gene>
    <name evidence="5" type="ORF">A3G05_00815</name>
</gene>
<reference evidence="5 6" key="1">
    <citation type="journal article" date="2016" name="Nat. Commun.">
        <title>Thousands of microbial genomes shed light on interconnected biogeochemical processes in an aquifer system.</title>
        <authorList>
            <person name="Anantharaman K."/>
            <person name="Brown C.T."/>
            <person name="Hug L.A."/>
            <person name="Sharon I."/>
            <person name="Castelle C.J."/>
            <person name="Probst A.J."/>
            <person name="Thomas B.C."/>
            <person name="Singh A."/>
            <person name="Wilkins M.J."/>
            <person name="Karaoz U."/>
            <person name="Brodie E.L."/>
            <person name="Williams K.H."/>
            <person name="Hubbard S.S."/>
            <person name="Banfield J.F."/>
        </authorList>
    </citation>
    <scope>NUCLEOTIDE SEQUENCE [LARGE SCALE GENOMIC DNA]</scope>
</reference>
<organism evidence="5 6">
    <name type="scientific">Candidatus Zambryskibacteria bacterium RIFCSPLOWO2_12_FULL_45_14</name>
    <dbReference type="NCBI Taxonomy" id="1802778"/>
    <lineage>
        <taxon>Bacteria</taxon>
        <taxon>Candidatus Zambryskiibacteriota</taxon>
    </lineage>
</organism>
<protein>
    <recommendedName>
        <fullName evidence="4">DNA replication/recombination mediator RecO N-terminal domain-containing protein</fullName>
    </recommendedName>
</protein>
<evidence type="ECO:0000259" key="4">
    <source>
        <dbReference type="Pfam" id="PF11967"/>
    </source>
</evidence>
<dbReference type="SUPFAM" id="SSF50249">
    <property type="entry name" value="Nucleic acid-binding proteins"/>
    <property type="match status" value="1"/>
</dbReference>
<dbReference type="Gene3D" id="2.40.50.140">
    <property type="entry name" value="Nucleic acid-binding proteins"/>
    <property type="match status" value="1"/>
</dbReference>
<sequence length="165" mass="18526">MSYHIYTTKGIVLAERPVREADRIYSILTRDLGLVHATALGVRNGASKLRGNIEPFSLTSISLVRGKEHWRATSAESIQRISSSPNVIRPLALIEKLVQGEVSHPELFDAVERALQSRESLDEMFEIRLVSKILFHLGYLKETDLVLNKKSLIKVINEGLQASHL</sequence>